<keyword evidence="3" id="KW-1185">Reference proteome</keyword>
<accession>A0A2N3HGB1</accession>
<dbReference type="PANTHER" id="PTHR43610:SF1">
    <property type="entry name" value="N-ACETYLTRANSFERASE DOMAIN-CONTAINING PROTEIN"/>
    <property type="match status" value="1"/>
</dbReference>
<dbReference type="EMBL" id="PJEO01000053">
    <property type="protein sequence ID" value="PKQ44017.1"/>
    <property type="molecule type" value="Genomic_DNA"/>
</dbReference>
<dbReference type="Gene3D" id="3.40.630.30">
    <property type="match status" value="1"/>
</dbReference>
<dbReference type="Pfam" id="PF13302">
    <property type="entry name" value="Acetyltransf_3"/>
    <property type="match status" value="1"/>
</dbReference>
<reference evidence="2 3" key="1">
    <citation type="submission" date="2017-12" db="EMBL/GenBank/DDBJ databases">
        <title>Confluentibacter flavum sp. nov., isolated from the saline lake.</title>
        <authorList>
            <person name="Yu L."/>
        </authorList>
    </citation>
    <scope>NUCLEOTIDE SEQUENCE [LARGE SCALE GENOMIC DNA]</scope>
    <source>
        <strain evidence="2 3">3B</strain>
    </source>
</reference>
<sequence>MKVPTLENHRVKLSLLDLSNYKHLSDIAQQPNLVQYSPSKIDTPEDLKEYVQTAVDDYYHNTAIPFIVFDKQANAYAGCTRFGFINWQNKVMHIGWTWIGNGFQGTGLNTHMKFLMLQYAFEILEFDKVEFRVDERNIRSRKAVEKLGATLEGILRKDILLLDGFKRSSCCYGMLKEEWPTIKTTVFEGF</sequence>
<keyword evidence="2" id="KW-0808">Transferase</keyword>
<dbReference type="InterPro" id="IPR000182">
    <property type="entry name" value="GNAT_dom"/>
</dbReference>
<evidence type="ECO:0000313" key="2">
    <source>
        <dbReference type="EMBL" id="PKQ44017.1"/>
    </source>
</evidence>
<organism evidence="2 3">
    <name type="scientific">Confluentibacter flavum</name>
    <dbReference type="NCBI Taxonomy" id="1909700"/>
    <lineage>
        <taxon>Bacteria</taxon>
        <taxon>Pseudomonadati</taxon>
        <taxon>Bacteroidota</taxon>
        <taxon>Flavobacteriia</taxon>
        <taxon>Flavobacteriales</taxon>
        <taxon>Flavobacteriaceae</taxon>
        <taxon>Confluentibacter</taxon>
    </lineage>
</organism>
<dbReference type="InterPro" id="IPR016181">
    <property type="entry name" value="Acyl_CoA_acyltransferase"/>
</dbReference>
<dbReference type="SUPFAM" id="SSF55729">
    <property type="entry name" value="Acyl-CoA N-acyltransferases (Nat)"/>
    <property type="match status" value="1"/>
</dbReference>
<feature type="domain" description="N-acetyltransferase" evidence="1">
    <location>
        <begin position="16"/>
        <end position="168"/>
    </location>
</feature>
<dbReference type="OrthoDB" id="9795199at2"/>
<dbReference type="PANTHER" id="PTHR43610">
    <property type="entry name" value="BLL6696 PROTEIN"/>
    <property type="match status" value="1"/>
</dbReference>
<dbReference type="PROSITE" id="PS51186">
    <property type="entry name" value="GNAT"/>
    <property type="match status" value="1"/>
</dbReference>
<proteinExistence type="predicted"/>
<dbReference type="Proteomes" id="UP000233435">
    <property type="component" value="Unassembled WGS sequence"/>
</dbReference>
<name>A0A2N3HGB1_9FLAO</name>
<evidence type="ECO:0000259" key="1">
    <source>
        <dbReference type="PROSITE" id="PS51186"/>
    </source>
</evidence>
<evidence type="ECO:0000313" key="3">
    <source>
        <dbReference type="Proteomes" id="UP000233435"/>
    </source>
</evidence>
<dbReference type="GO" id="GO:0016747">
    <property type="term" value="F:acyltransferase activity, transferring groups other than amino-acyl groups"/>
    <property type="evidence" value="ECO:0007669"/>
    <property type="project" value="InterPro"/>
</dbReference>
<dbReference type="RefSeq" id="WP_106660770.1">
    <property type="nucleotide sequence ID" value="NZ_PJEO01000053.1"/>
</dbReference>
<gene>
    <name evidence="2" type="ORF">CSW08_15455</name>
</gene>
<dbReference type="AlphaFoldDB" id="A0A2N3HGB1"/>
<protein>
    <submittedName>
        <fullName evidence="2">N-acetyltransferase</fullName>
    </submittedName>
</protein>
<comment type="caution">
    <text evidence="2">The sequence shown here is derived from an EMBL/GenBank/DDBJ whole genome shotgun (WGS) entry which is preliminary data.</text>
</comment>